<comment type="caution">
    <text evidence="2">The sequence shown here is derived from an EMBL/GenBank/DDBJ whole genome shotgun (WGS) entry which is preliminary data.</text>
</comment>
<evidence type="ECO:0000256" key="1">
    <source>
        <dbReference type="SAM" id="MobiDB-lite"/>
    </source>
</evidence>
<dbReference type="Proteomes" id="UP001183535">
    <property type="component" value="Unassembled WGS sequence"/>
</dbReference>
<keyword evidence="3" id="KW-1185">Reference proteome</keyword>
<evidence type="ECO:0000313" key="2">
    <source>
        <dbReference type="EMBL" id="MDT0437889.1"/>
    </source>
</evidence>
<reference evidence="3" key="1">
    <citation type="submission" date="2023-07" db="EMBL/GenBank/DDBJ databases">
        <title>30 novel species of actinomycetes from the DSMZ collection.</title>
        <authorList>
            <person name="Nouioui I."/>
        </authorList>
    </citation>
    <scope>NUCLEOTIDE SEQUENCE [LARGE SCALE GENOMIC DNA]</scope>
    <source>
        <strain evidence="3">DSM 41981</strain>
    </source>
</reference>
<feature type="compositionally biased region" description="Pro residues" evidence="1">
    <location>
        <begin position="1"/>
        <end position="12"/>
    </location>
</feature>
<gene>
    <name evidence="2" type="ORF">RM877_24685</name>
</gene>
<sequence>MTAVRTPPPPRLPVRSRSEGRGRGGLSPMLTRLAAERATGVLVRERGTLHLADGLVVHAESPSAPGLDVLLTAHGLLGADDWGAALAATGDPARAGRRLVDAGRITPGALELCQLSALYDAAYFCLAPSSTPGRFRYGAPADPDGTADPAATPPSGAARPAAPATLMFRPLPVAALERETVRRRDLLHRIWPDPRPDEAPLTVSARTAPPALTRRQRTVLDRVDGVRTATDIARELGRLAFHTLVDVRRLAAAGVLDPGRATAPPPAHPYEDVVPAPPPRAELLSSDPHVTLLKRLRDALEAL</sequence>
<feature type="compositionally biased region" description="Low complexity" evidence="1">
    <location>
        <begin position="138"/>
        <end position="162"/>
    </location>
</feature>
<dbReference type="AlphaFoldDB" id="A0ABD5EW88"/>
<feature type="region of interest" description="Disordered" evidence="1">
    <location>
        <begin position="136"/>
        <end position="162"/>
    </location>
</feature>
<evidence type="ECO:0000313" key="3">
    <source>
        <dbReference type="Proteomes" id="UP001183535"/>
    </source>
</evidence>
<accession>A0ABD5EW88</accession>
<feature type="region of interest" description="Disordered" evidence="1">
    <location>
        <begin position="1"/>
        <end position="27"/>
    </location>
</feature>
<name>A0ABD5EW88_9ACTN</name>
<dbReference type="EMBL" id="JAVRES010000014">
    <property type="protein sequence ID" value="MDT0437889.1"/>
    <property type="molecule type" value="Genomic_DNA"/>
</dbReference>
<dbReference type="RefSeq" id="WP_093832730.1">
    <property type="nucleotide sequence ID" value="NZ_JAVRES010000014.1"/>
</dbReference>
<evidence type="ECO:0008006" key="4">
    <source>
        <dbReference type="Google" id="ProtNLM"/>
    </source>
</evidence>
<organism evidence="2 3">
    <name type="scientific">Streptomyces doudnae</name>
    <dbReference type="NCBI Taxonomy" id="3075536"/>
    <lineage>
        <taxon>Bacteria</taxon>
        <taxon>Bacillati</taxon>
        <taxon>Actinomycetota</taxon>
        <taxon>Actinomycetes</taxon>
        <taxon>Kitasatosporales</taxon>
        <taxon>Streptomycetaceae</taxon>
        <taxon>Streptomyces</taxon>
    </lineage>
</organism>
<proteinExistence type="predicted"/>
<protein>
    <recommendedName>
        <fullName evidence="4">Transcriptional regulator</fullName>
    </recommendedName>
</protein>